<dbReference type="OrthoDB" id="2431938at2759"/>
<keyword evidence="1" id="KW-1133">Transmembrane helix</keyword>
<feature type="transmembrane region" description="Helical" evidence="1">
    <location>
        <begin position="200"/>
        <end position="219"/>
    </location>
</feature>
<dbReference type="AlphaFoldDB" id="A0A9P4P6P3"/>
<gene>
    <name evidence="2" type="ORF">P171DRAFT_477915</name>
</gene>
<feature type="transmembrane region" description="Helical" evidence="1">
    <location>
        <begin position="314"/>
        <end position="339"/>
    </location>
</feature>
<feature type="transmembrane region" description="Helical" evidence="1">
    <location>
        <begin position="240"/>
        <end position="264"/>
    </location>
</feature>
<feature type="transmembrane region" description="Helical" evidence="1">
    <location>
        <begin position="284"/>
        <end position="302"/>
    </location>
</feature>
<keyword evidence="3" id="KW-1185">Reference proteome</keyword>
<sequence length="356" mass="40577">MSSSPSSVSRIFPASVFIVLSLSCFFFMDMISLIINFPSPTASGRIEWDNGTFPILDNFHWLRPLDPIIREITPGFAPSSFGYDDVSRWQMMNFIISEPGVFYAIWGFESLRRGVRGGPASYPGIFGFIAQFGGGGVIIPIYYFSYLAFTRPIRSRPLPERRIDIGGATIWSTLLILFHVIPVVGIMFDTSLEARHWWTWFWQLYTVRITLSWYIVQFVGGFIKLPTVHSTMSYRTKTALVLAPFIAIAVGLWTYTVLYCPYTLSAVFYPHPLTEDTWVLRMRRILQFDQLFVWGSSVLWVAMDMRRNRMSSGIEIILAGIMLAGVAGTGASFGLVWLWREWKLAGDDEKSVLKDE</sequence>
<name>A0A9P4P6P3_9PLEO</name>
<keyword evidence="1" id="KW-0472">Membrane</keyword>
<protein>
    <submittedName>
        <fullName evidence="2">Uncharacterized protein</fullName>
    </submittedName>
</protein>
<accession>A0A9P4P6P3</accession>
<keyword evidence="1" id="KW-0812">Transmembrane</keyword>
<comment type="caution">
    <text evidence="2">The sequence shown here is derived from an EMBL/GenBank/DDBJ whole genome shotgun (WGS) entry which is preliminary data.</text>
</comment>
<dbReference type="Proteomes" id="UP000799764">
    <property type="component" value="Unassembled WGS sequence"/>
</dbReference>
<feature type="transmembrane region" description="Helical" evidence="1">
    <location>
        <begin position="12"/>
        <end position="35"/>
    </location>
</feature>
<feature type="transmembrane region" description="Helical" evidence="1">
    <location>
        <begin position="165"/>
        <end position="188"/>
    </location>
</feature>
<feature type="transmembrane region" description="Helical" evidence="1">
    <location>
        <begin position="120"/>
        <end position="144"/>
    </location>
</feature>
<proteinExistence type="predicted"/>
<evidence type="ECO:0000313" key="3">
    <source>
        <dbReference type="Proteomes" id="UP000799764"/>
    </source>
</evidence>
<organism evidence="2 3">
    <name type="scientific">Karstenula rhodostoma CBS 690.94</name>
    <dbReference type="NCBI Taxonomy" id="1392251"/>
    <lineage>
        <taxon>Eukaryota</taxon>
        <taxon>Fungi</taxon>
        <taxon>Dikarya</taxon>
        <taxon>Ascomycota</taxon>
        <taxon>Pezizomycotina</taxon>
        <taxon>Dothideomycetes</taxon>
        <taxon>Pleosporomycetidae</taxon>
        <taxon>Pleosporales</taxon>
        <taxon>Massarineae</taxon>
        <taxon>Didymosphaeriaceae</taxon>
        <taxon>Karstenula</taxon>
    </lineage>
</organism>
<evidence type="ECO:0000256" key="1">
    <source>
        <dbReference type="SAM" id="Phobius"/>
    </source>
</evidence>
<evidence type="ECO:0000313" key="2">
    <source>
        <dbReference type="EMBL" id="KAF2437549.1"/>
    </source>
</evidence>
<dbReference type="EMBL" id="MU001515">
    <property type="protein sequence ID" value="KAF2437549.1"/>
    <property type="molecule type" value="Genomic_DNA"/>
</dbReference>
<reference evidence="2" key="1">
    <citation type="journal article" date="2020" name="Stud. Mycol.">
        <title>101 Dothideomycetes genomes: a test case for predicting lifestyles and emergence of pathogens.</title>
        <authorList>
            <person name="Haridas S."/>
            <person name="Albert R."/>
            <person name="Binder M."/>
            <person name="Bloem J."/>
            <person name="Labutti K."/>
            <person name="Salamov A."/>
            <person name="Andreopoulos B."/>
            <person name="Baker S."/>
            <person name="Barry K."/>
            <person name="Bills G."/>
            <person name="Bluhm B."/>
            <person name="Cannon C."/>
            <person name="Castanera R."/>
            <person name="Culley D."/>
            <person name="Daum C."/>
            <person name="Ezra D."/>
            <person name="Gonzalez J."/>
            <person name="Henrissat B."/>
            <person name="Kuo A."/>
            <person name="Liang C."/>
            <person name="Lipzen A."/>
            <person name="Lutzoni F."/>
            <person name="Magnuson J."/>
            <person name="Mondo S."/>
            <person name="Nolan M."/>
            <person name="Ohm R."/>
            <person name="Pangilinan J."/>
            <person name="Park H.-J."/>
            <person name="Ramirez L."/>
            <person name="Alfaro M."/>
            <person name="Sun H."/>
            <person name="Tritt A."/>
            <person name="Yoshinaga Y."/>
            <person name="Zwiers L.-H."/>
            <person name="Turgeon B."/>
            <person name="Goodwin S."/>
            <person name="Spatafora J."/>
            <person name="Crous P."/>
            <person name="Grigoriev I."/>
        </authorList>
    </citation>
    <scope>NUCLEOTIDE SEQUENCE</scope>
    <source>
        <strain evidence="2">CBS 690.94</strain>
    </source>
</reference>